<feature type="coiled-coil region" evidence="3">
    <location>
        <begin position="99"/>
        <end position="126"/>
    </location>
</feature>
<dbReference type="Gene3D" id="3.40.50.11260">
    <property type="match status" value="1"/>
</dbReference>
<dbReference type="InterPro" id="IPR020568">
    <property type="entry name" value="Ribosomal_Su5_D2-typ_SF"/>
</dbReference>
<dbReference type="GO" id="GO:0005524">
    <property type="term" value="F:ATP binding"/>
    <property type="evidence" value="ECO:0007669"/>
    <property type="project" value="InterPro"/>
</dbReference>
<sequence length="230" mass="25608">MNKDFLSDLVLYHSAAENKLVSLKEYVDGMKEDQKHIYYACAETVERAMKLPQTERVRDQGYDILCMTDDVDEFAIRMLGTYLEKTFKSVSDADLNLVSDEEKRAQERAEEEHKDLLAALKDALNGKVKGVRLSDRLKSSPVCLTSDGPLSIEMEKVLASMPVSDGSVKAERVLEINPAHPVFGVLSTLSASDLRVTKYANLLYDQALLIEGLAIEDPVAFSNAICELMV</sequence>
<comment type="caution">
    <text evidence="4">The sequence shown here is derived from an EMBL/GenBank/DDBJ whole genome shotgun (WGS) entry which is preliminary data.</text>
</comment>
<dbReference type="SUPFAM" id="SSF54211">
    <property type="entry name" value="Ribosomal protein S5 domain 2-like"/>
    <property type="match status" value="1"/>
</dbReference>
<comment type="similarity">
    <text evidence="1">Belongs to the heat shock protein 90 family.</text>
</comment>
<evidence type="ECO:0000313" key="4">
    <source>
        <dbReference type="EMBL" id="MPM71756.1"/>
    </source>
</evidence>
<name>A0A645C1R1_9ZZZZ</name>
<dbReference type="AlphaFoldDB" id="A0A645C1R1"/>
<protein>
    <submittedName>
        <fullName evidence="4">Chaperone protein HtpG</fullName>
    </submittedName>
</protein>
<keyword evidence="3" id="KW-0175">Coiled coil</keyword>
<evidence type="ECO:0000256" key="1">
    <source>
        <dbReference type="ARBA" id="ARBA00008239"/>
    </source>
</evidence>
<dbReference type="Pfam" id="PF00183">
    <property type="entry name" value="HSP90"/>
    <property type="match status" value="1"/>
</dbReference>
<evidence type="ECO:0000256" key="3">
    <source>
        <dbReference type="SAM" id="Coils"/>
    </source>
</evidence>
<gene>
    <name evidence="4" type="primary">htpG_27</name>
    <name evidence="4" type="ORF">SDC9_118727</name>
</gene>
<evidence type="ECO:0000256" key="2">
    <source>
        <dbReference type="ARBA" id="ARBA00023186"/>
    </source>
</evidence>
<dbReference type="Gene3D" id="1.20.120.790">
    <property type="entry name" value="Heat shock protein 90, C-terminal domain"/>
    <property type="match status" value="1"/>
</dbReference>
<accession>A0A645C1R1</accession>
<dbReference type="GO" id="GO:0016887">
    <property type="term" value="F:ATP hydrolysis activity"/>
    <property type="evidence" value="ECO:0007669"/>
    <property type="project" value="InterPro"/>
</dbReference>
<reference evidence="4" key="1">
    <citation type="submission" date="2019-08" db="EMBL/GenBank/DDBJ databases">
        <authorList>
            <person name="Kucharzyk K."/>
            <person name="Murdoch R.W."/>
            <person name="Higgins S."/>
            <person name="Loffler F."/>
        </authorList>
    </citation>
    <scope>NUCLEOTIDE SEQUENCE</scope>
</reference>
<dbReference type="GO" id="GO:0051082">
    <property type="term" value="F:unfolded protein binding"/>
    <property type="evidence" value="ECO:0007669"/>
    <property type="project" value="InterPro"/>
</dbReference>
<organism evidence="4">
    <name type="scientific">bioreactor metagenome</name>
    <dbReference type="NCBI Taxonomy" id="1076179"/>
    <lineage>
        <taxon>unclassified sequences</taxon>
        <taxon>metagenomes</taxon>
        <taxon>ecological metagenomes</taxon>
    </lineage>
</organism>
<dbReference type="SUPFAM" id="SSF110942">
    <property type="entry name" value="HSP90 C-terminal domain"/>
    <property type="match status" value="1"/>
</dbReference>
<dbReference type="PANTHER" id="PTHR11528">
    <property type="entry name" value="HEAT SHOCK PROTEIN 90 FAMILY MEMBER"/>
    <property type="match status" value="1"/>
</dbReference>
<proteinExistence type="inferred from homology"/>
<keyword evidence="2" id="KW-0143">Chaperone</keyword>
<dbReference type="EMBL" id="VSSQ01024315">
    <property type="protein sequence ID" value="MPM71756.1"/>
    <property type="molecule type" value="Genomic_DNA"/>
</dbReference>
<dbReference type="InterPro" id="IPR037196">
    <property type="entry name" value="HSP90_C"/>
</dbReference>
<dbReference type="GO" id="GO:0140662">
    <property type="term" value="F:ATP-dependent protein folding chaperone"/>
    <property type="evidence" value="ECO:0007669"/>
    <property type="project" value="InterPro"/>
</dbReference>
<dbReference type="InterPro" id="IPR001404">
    <property type="entry name" value="Hsp90_fam"/>
</dbReference>